<feature type="transmembrane region" description="Helical" evidence="1">
    <location>
        <begin position="140"/>
        <end position="160"/>
    </location>
</feature>
<gene>
    <name evidence="2" type="ORF">ACFQGB_03290</name>
</gene>
<evidence type="ECO:0000313" key="2">
    <source>
        <dbReference type="EMBL" id="MFC6951878.1"/>
    </source>
</evidence>
<keyword evidence="1" id="KW-0812">Transmembrane</keyword>
<dbReference type="EMBL" id="JBHSXN010000001">
    <property type="protein sequence ID" value="MFC6951878.1"/>
    <property type="molecule type" value="Genomic_DNA"/>
</dbReference>
<proteinExistence type="predicted"/>
<keyword evidence="1" id="KW-1133">Transmembrane helix</keyword>
<feature type="transmembrane region" description="Helical" evidence="1">
    <location>
        <begin position="101"/>
        <end position="120"/>
    </location>
</feature>
<organism evidence="2 3">
    <name type="scientific">Halorubellus litoreus</name>
    <dbReference type="NCBI Taxonomy" id="755308"/>
    <lineage>
        <taxon>Archaea</taxon>
        <taxon>Methanobacteriati</taxon>
        <taxon>Methanobacteriota</taxon>
        <taxon>Stenosarchaea group</taxon>
        <taxon>Halobacteria</taxon>
        <taxon>Halobacteriales</taxon>
        <taxon>Halorubellaceae</taxon>
        <taxon>Halorubellus</taxon>
    </lineage>
</organism>
<keyword evidence="3" id="KW-1185">Reference proteome</keyword>
<sequence>MVSRTVELYSDGTDYVVDRIFVPYGTQIAFATYAFVFFYYGMLKIQAFLTGMTTPVKGEVAHFVTALGLPEIGVSVGLAMLSIGLYEALLGLLFVFRRLRLAIPLFLSHQFVTFLSLVVARDFYFQDPFLFGVPWLFDSFAAYILKNTIFVGGFVVLAALELGDRTPETVLE</sequence>
<protein>
    <recommendedName>
        <fullName evidence="4">DoxX family protein</fullName>
    </recommendedName>
</protein>
<feature type="transmembrane region" description="Helical" evidence="1">
    <location>
        <begin position="72"/>
        <end position="94"/>
    </location>
</feature>
<dbReference type="RefSeq" id="WP_336348886.1">
    <property type="nucleotide sequence ID" value="NZ_JAZAQL010000001.1"/>
</dbReference>
<dbReference type="AlphaFoldDB" id="A0ABD5VAJ1"/>
<reference evidence="2 3" key="1">
    <citation type="journal article" date="2019" name="Int. J. Syst. Evol. Microbiol.">
        <title>The Global Catalogue of Microorganisms (GCM) 10K type strain sequencing project: providing services to taxonomists for standard genome sequencing and annotation.</title>
        <authorList>
            <consortium name="The Broad Institute Genomics Platform"/>
            <consortium name="The Broad Institute Genome Sequencing Center for Infectious Disease"/>
            <person name="Wu L."/>
            <person name="Ma J."/>
        </authorList>
    </citation>
    <scope>NUCLEOTIDE SEQUENCE [LARGE SCALE GENOMIC DNA]</scope>
    <source>
        <strain evidence="2 3">GX26</strain>
    </source>
</reference>
<evidence type="ECO:0008006" key="4">
    <source>
        <dbReference type="Google" id="ProtNLM"/>
    </source>
</evidence>
<name>A0ABD5VAJ1_9EURY</name>
<comment type="caution">
    <text evidence="2">The sequence shown here is derived from an EMBL/GenBank/DDBJ whole genome shotgun (WGS) entry which is preliminary data.</text>
</comment>
<dbReference type="Proteomes" id="UP001596395">
    <property type="component" value="Unassembled WGS sequence"/>
</dbReference>
<evidence type="ECO:0000313" key="3">
    <source>
        <dbReference type="Proteomes" id="UP001596395"/>
    </source>
</evidence>
<feature type="transmembrane region" description="Helical" evidence="1">
    <location>
        <begin position="21"/>
        <end position="42"/>
    </location>
</feature>
<accession>A0ABD5VAJ1</accession>
<keyword evidence="1" id="KW-0472">Membrane</keyword>
<evidence type="ECO:0000256" key="1">
    <source>
        <dbReference type="SAM" id="Phobius"/>
    </source>
</evidence>